<dbReference type="AlphaFoldDB" id="A0A6L6PYU3"/>
<gene>
    <name evidence="2" type="ORF">GM668_10120</name>
</gene>
<dbReference type="EMBL" id="WNLA01000005">
    <property type="protein sequence ID" value="MTW02436.1"/>
    <property type="molecule type" value="Genomic_DNA"/>
</dbReference>
<evidence type="ECO:0000313" key="3">
    <source>
        <dbReference type="Proteomes" id="UP000484015"/>
    </source>
</evidence>
<protein>
    <recommendedName>
        <fullName evidence="4">DUF2268 domain-containing protein</fullName>
    </recommendedName>
</protein>
<organism evidence="2 3">
    <name type="scientific">Pseudoduganella ginsengisoli</name>
    <dbReference type="NCBI Taxonomy" id="1462440"/>
    <lineage>
        <taxon>Bacteria</taxon>
        <taxon>Pseudomonadati</taxon>
        <taxon>Pseudomonadota</taxon>
        <taxon>Betaproteobacteria</taxon>
        <taxon>Burkholderiales</taxon>
        <taxon>Oxalobacteraceae</taxon>
        <taxon>Telluria group</taxon>
        <taxon>Pseudoduganella</taxon>
    </lineage>
</organism>
<dbReference type="Proteomes" id="UP000484015">
    <property type="component" value="Unassembled WGS sequence"/>
</dbReference>
<evidence type="ECO:0008006" key="4">
    <source>
        <dbReference type="Google" id="ProtNLM"/>
    </source>
</evidence>
<comment type="caution">
    <text evidence="2">The sequence shown here is derived from an EMBL/GenBank/DDBJ whole genome shotgun (WGS) entry which is preliminary data.</text>
</comment>
<feature type="signal peptide" evidence="1">
    <location>
        <begin position="1"/>
        <end position="18"/>
    </location>
</feature>
<reference evidence="2 3" key="1">
    <citation type="submission" date="2019-11" db="EMBL/GenBank/DDBJ databases">
        <title>Type strains purchased from KCTC, JCM and DSMZ.</title>
        <authorList>
            <person name="Lu H."/>
        </authorList>
    </citation>
    <scope>NUCLEOTIDE SEQUENCE [LARGE SCALE GENOMIC DNA]</scope>
    <source>
        <strain evidence="2 3">KCTC 42409</strain>
    </source>
</reference>
<feature type="chain" id="PRO_5027090745" description="DUF2268 domain-containing protein" evidence="1">
    <location>
        <begin position="19"/>
        <end position="315"/>
    </location>
</feature>
<proteinExistence type="predicted"/>
<name>A0A6L6PYU3_9BURK</name>
<accession>A0A6L6PYU3</accession>
<dbReference type="RefSeq" id="WP_155438838.1">
    <property type="nucleotide sequence ID" value="NZ_WNLA01000005.1"/>
</dbReference>
<sequence>MKRLLLITLLLCTAVASAGEPVKVTNLARDFVTFWDATQDMAENERVAAFHRDVGSKFPAFYGLQRFGPKATATERDRHIASVIAGFGKWRQAYLAKIGQFDAELPRHMATFSRAFPDFQLPVPLYLLHSLGEMDGGPRELEGKHYLIFGADMMTALHGNGNEAAFFHHELFHIHHNVRAPECEGQGMWQPLWREGLATYVSQALNPDATESEMLLTFPEGSLPKVKATLYASLAHLETVLDNSDDALYGPLFSTRRDNTGLAPRRGYYLGYLVAREIGKTRDLQTLASLDCQQARQLVVDTVHKLKQAAQSASN</sequence>
<dbReference type="OrthoDB" id="8746466at2"/>
<keyword evidence="3" id="KW-1185">Reference proteome</keyword>
<evidence type="ECO:0000256" key="1">
    <source>
        <dbReference type="SAM" id="SignalP"/>
    </source>
</evidence>
<evidence type="ECO:0000313" key="2">
    <source>
        <dbReference type="EMBL" id="MTW02436.1"/>
    </source>
</evidence>
<keyword evidence="1" id="KW-0732">Signal</keyword>